<feature type="domain" description="Helicase C-terminal" evidence="7">
    <location>
        <begin position="927"/>
        <end position="1072"/>
    </location>
</feature>
<dbReference type="AlphaFoldDB" id="A0A4U0WNS6"/>
<dbReference type="SUPFAM" id="SSF52540">
    <property type="entry name" value="P-loop containing nucleoside triphosphate hydrolases"/>
    <property type="match status" value="1"/>
</dbReference>
<dbReference type="Proteomes" id="UP000309340">
    <property type="component" value="Unassembled WGS sequence"/>
</dbReference>
<dbReference type="Pfam" id="PF00271">
    <property type="entry name" value="Helicase_C"/>
    <property type="match status" value="1"/>
</dbReference>
<dbReference type="GO" id="GO:0000724">
    <property type="term" value="P:double-strand break repair via homologous recombination"/>
    <property type="evidence" value="ECO:0007669"/>
    <property type="project" value="TreeGrafter"/>
</dbReference>
<keyword evidence="9" id="KW-1185">Reference proteome</keyword>
<feature type="region of interest" description="Disordered" evidence="6">
    <location>
        <begin position="15"/>
        <end position="38"/>
    </location>
</feature>
<evidence type="ECO:0000256" key="5">
    <source>
        <dbReference type="ARBA" id="ARBA00034808"/>
    </source>
</evidence>
<dbReference type="STRING" id="329884.A0A4U0WNS6"/>
<evidence type="ECO:0000256" key="4">
    <source>
        <dbReference type="ARBA" id="ARBA00034617"/>
    </source>
</evidence>
<feature type="region of interest" description="Disordered" evidence="6">
    <location>
        <begin position="311"/>
        <end position="340"/>
    </location>
</feature>
<name>A0A4U0WNS6_9PEZI</name>
<dbReference type="Pfam" id="PF00270">
    <property type="entry name" value="DEAD"/>
    <property type="match status" value="1"/>
</dbReference>
<dbReference type="InterPro" id="IPR011545">
    <property type="entry name" value="DEAD/DEAH_box_helicase_dom"/>
</dbReference>
<dbReference type="PROSITE" id="PS51194">
    <property type="entry name" value="HELICASE_CTER"/>
    <property type="match status" value="1"/>
</dbReference>
<evidence type="ECO:0000256" key="3">
    <source>
        <dbReference type="ARBA" id="ARBA00022840"/>
    </source>
</evidence>
<protein>
    <recommendedName>
        <fullName evidence="5">DNA 3'-5' helicase</fullName>
        <ecNumber evidence="5">5.6.2.4</ecNumber>
    </recommendedName>
</protein>
<keyword evidence="2" id="KW-0547">Nucleotide-binding</keyword>
<dbReference type="EC" id="5.6.2.4" evidence="5"/>
<feature type="region of interest" description="Disordered" evidence="6">
    <location>
        <begin position="55"/>
        <end position="79"/>
    </location>
</feature>
<organism evidence="8 9">
    <name type="scientific">Friedmanniomyces simplex</name>
    <dbReference type="NCBI Taxonomy" id="329884"/>
    <lineage>
        <taxon>Eukaryota</taxon>
        <taxon>Fungi</taxon>
        <taxon>Dikarya</taxon>
        <taxon>Ascomycota</taxon>
        <taxon>Pezizomycotina</taxon>
        <taxon>Dothideomycetes</taxon>
        <taxon>Dothideomycetidae</taxon>
        <taxon>Mycosphaerellales</taxon>
        <taxon>Teratosphaeriaceae</taxon>
        <taxon>Friedmanniomyces</taxon>
    </lineage>
</organism>
<keyword evidence="3" id="KW-0067">ATP-binding</keyword>
<dbReference type="GO" id="GO:0009378">
    <property type="term" value="F:four-way junction helicase activity"/>
    <property type="evidence" value="ECO:0007669"/>
    <property type="project" value="TreeGrafter"/>
</dbReference>
<dbReference type="OrthoDB" id="2608216at2759"/>
<dbReference type="GO" id="GO:0005737">
    <property type="term" value="C:cytoplasm"/>
    <property type="evidence" value="ECO:0007669"/>
    <property type="project" value="TreeGrafter"/>
</dbReference>
<evidence type="ECO:0000256" key="6">
    <source>
        <dbReference type="SAM" id="MobiDB-lite"/>
    </source>
</evidence>
<feature type="region of interest" description="Disordered" evidence="6">
    <location>
        <begin position="180"/>
        <end position="217"/>
    </location>
</feature>
<evidence type="ECO:0000313" key="9">
    <source>
        <dbReference type="Proteomes" id="UP000309340"/>
    </source>
</evidence>
<proteinExistence type="inferred from homology"/>
<evidence type="ECO:0000313" key="8">
    <source>
        <dbReference type="EMBL" id="TKA63305.1"/>
    </source>
</evidence>
<reference evidence="8 9" key="1">
    <citation type="submission" date="2017-03" db="EMBL/GenBank/DDBJ databases">
        <title>Genomes of endolithic fungi from Antarctica.</title>
        <authorList>
            <person name="Coleine C."/>
            <person name="Masonjones S."/>
            <person name="Stajich J.E."/>
        </authorList>
    </citation>
    <scope>NUCLEOTIDE SEQUENCE [LARGE SCALE GENOMIC DNA]</scope>
    <source>
        <strain evidence="8 9">CCFEE 5184</strain>
    </source>
</reference>
<dbReference type="PANTHER" id="PTHR13710:SF154">
    <property type="entry name" value="RECQ HELICASE, PUTATIVE (AFU_ORTHOLOGUE AFUA_6G14720)-RELATED"/>
    <property type="match status" value="1"/>
</dbReference>
<dbReference type="InterPro" id="IPR027417">
    <property type="entry name" value="P-loop_NTPase"/>
</dbReference>
<comment type="similarity">
    <text evidence="1">Belongs to the helicase family. RecQ subfamily.</text>
</comment>
<dbReference type="GO" id="GO:0043138">
    <property type="term" value="F:3'-5' DNA helicase activity"/>
    <property type="evidence" value="ECO:0007669"/>
    <property type="project" value="UniProtKB-EC"/>
</dbReference>
<evidence type="ECO:0000256" key="2">
    <source>
        <dbReference type="ARBA" id="ARBA00022741"/>
    </source>
</evidence>
<sequence>MQRIWMRANEYAEASKKRKQDAIQPGDTTKTTPWIRRTGSDRYLSGCDRSDLLEVIAEPEESDERDRSSEESSEDEWERKVDQALWKTMGELAAIIQSIVGQSGVMLRMEAVRSEVDQQRFTPLRPYQEAASIERHCRPWQQTLMFFVRTQRPHDWHSPVYRFNRRQKMAFEAMVEAVSQEVRHAREEQEGDEEESEDEESGGSEDGDQIHPSQENEGMRAVHRACLTLCIELMNQTIHNQEYDMAMLCATAVLGVHAQQGFRDPESYPPILSSIIKVARFMIIQQAEEMARPTEDDEQYSPCASAMDFDSDGDSGYDSPEQSPVRRPRRHAQHSRSQGFVVPPTTSFGWVQQMVRTFMARGTAWPIQWLLDLRTYGLKIHYNTTAIGHVNWKDKHTLEYKNIAFSMDEFRGMVHQLVADSRRALLQDILFVSQADELPAVPWGALHDDPRTGDWWLYERNQAREDLQDRFVSSESEGGYHRERVRDWMRQAARFRGLLLVLMHITGGQPARGTEILSCRHRITAAGSHRNVFIEDRQVVFVTKYHKGVEITGDVKIIHQYLPREVGELVVWYLWLALPFIERIQALVWQESAMSDYLWPTDPDGSKWTTDRMKRELQRVSTKALGQSISVNAYREIAIAISRQWVRGDSAFQRDHEEESIEAQIDRMDSNAADEQATHSPHVAGLIYARDVMELVGSSADRRQRFRKVSEDWHRFLGFESTAVRDEKQGPFKRKWCGFEEDAEEEQVRRRARLRRMDAQAELSWMMRKAMTMRSVQGEAMQAIQRGDSHIVTVMPTGAGKSVLFMLPAFVEPRGVNIVVVPLKGIRSDMIHRCQQLGIRWAVWEEGAVTDGASIVLVTPERPPLAMAETQMVLLTATLPPSEEDRLFQRMFWQREEVTLIRGSTVRPNTAYSVVDGGDGVAARQAQLETIVTEALVDPTQPEGKVLVMCESIAGVEQASQAGLFPCEPYHAKMSDATRAEVLEQFRSGATRVVTATGAFGMGIDIPDIRLLVFMDEPRSMLDYGQTSGRGGRDGLPSRAIVIRGGLEFHDPLVQQYMQGQQCRRIAIDRYSDGNQARVQYRQILVKIAVRFPRPDPEEANLDWVAVEESQAQDRHRRTPEVRRISQAREAAASIDQIVQRLEQWKGRCAWWKKGRWSGVDVAGSKQQMQRLGEEAVGQAGVGVWLMHAFWDMTEEVQVEAAGGSRR</sequence>
<evidence type="ECO:0000256" key="1">
    <source>
        <dbReference type="ARBA" id="ARBA00005446"/>
    </source>
</evidence>
<comment type="caution">
    <text evidence="8">The sequence shown here is derived from an EMBL/GenBank/DDBJ whole genome shotgun (WGS) entry which is preliminary data.</text>
</comment>
<comment type="catalytic activity">
    <reaction evidence="4">
        <text>Couples ATP hydrolysis with the unwinding of duplex DNA by translocating in the 3'-5' direction.</text>
        <dbReference type="EC" id="5.6.2.4"/>
    </reaction>
</comment>
<dbReference type="Gene3D" id="3.40.50.300">
    <property type="entry name" value="P-loop containing nucleotide triphosphate hydrolases"/>
    <property type="match status" value="2"/>
</dbReference>
<dbReference type="SMART" id="SM00490">
    <property type="entry name" value="HELICc"/>
    <property type="match status" value="1"/>
</dbReference>
<dbReference type="GO" id="GO:0003676">
    <property type="term" value="F:nucleic acid binding"/>
    <property type="evidence" value="ECO:0007669"/>
    <property type="project" value="InterPro"/>
</dbReference>
<dbReference type="EMBL" id="NAJQ01000962">
    <property type="protein sequence ID" value="TKA63305.1"/>
    <property type="molecule type" value="Genomic_DNA"/>
</dbReference>
<dbReference type="PANTHER" id="PTHR13710">
    <property type="entry name" value="DNA HELICASE RECQ FAMILY MEMBER"/>
    <property type="match status" value="1"/>
</dbReference>
<feature type="compositionally biased region" description="Acidic residues" evidence="6">
    <location>
        <begin position="189"/>
        <end position="207"/>
    </location>
</feature>
<dbReference type="GO" id="GO:0005524">
    <property type="term" value="F:ATP binding"/>
    <property type="evidence" value="ECO:0007669"/>
    <property type="project" value="UniProtKB-KW"/>
</dbReference>
<accession>A0A4U0WNS6</accession>
<gene>
    <name evidence="8" type="ORF">B0A55_11426</name>
</gene>
<dbReference type="InterPro" id="IPR001650">
    <property type="entry name" value="Helicase_C-like"/>
</dbReference>
<evidence type="ECO:0000259" key="7">
    <source>
        <dbReference type="PROSITE" id="PS51194"/>
    </source>
</evidence>
<dbReference type="GO" id="GO:0005694">
    <property type="term" value="C:chromosome"/>
    <property type="evidence" value="ECO:0007669"/>
    <property type="project" value="TreeGrafter"/>
</dbReference>